<accession>A0A2B7XSX9</accession>
<comment type="caution">
    <text evidence="2">The sequence shown here is derived from an EMBL/GenBank/DDBJ whole genome shotgun (WGS) entry which is preliminary data.</text>
</comment>
<gene>
    <name evidence="2" type="ORF">AJ80_07013</name>
</gene>
<dbReference type="EMBL" id="PDNA01000128">
    <property type="protein sequence ID" value="PGH11752.1"/>
    <property type="molecule type" value="Genomic_DNA"/>
</dbReference>
<feature type="region of interest" description="Disordered" evidence="1">
    <location>
        <begin position="157"/>
        <end position="176"/>
    </location>
</feature>
<dbReference type="Proteomes" id="UP000224634">
    <property type="component" value="Unassembled WGS sequence"/>
</dbReference>
<sequence>MPDELMTQDEAVSALLAYMFSGAIGSPKGKRVGYALIEPTPTTFSWSAALEDLDGPTTPIDRYLVKIDRQSKEIYTPKPIILSEIELTEAIFTATGHHLASSTRFTDGVLSISYKIIVQESLDVVYVVQLRHHGCSVHGFIHDFDLENGRPSSLACASSLSNTGREETARGHRVGK</sequence>
<dbReference type="AlphaFoldDB" id="A0A2B7XSX9"/>
<proteinExistence type="predicted"/>
<evidence type="ECO:0000313" key="3">
    <source>
        <dbReference type="Proteomes" id="UP000224634"/>
    </source>
</evidence>
<dbReference type="OrthoDB" id="10003767at2759"/>
<reference evidence="2 3" key="1">
    <citation type="submission" date="2017-10" db="EMBL/GenBank/DDBJ databases">
        <title>Comparative genomics in systemic dimorphic fungi from Ajellomycetaceae.</title>
        <authorList>
            <person name="Munoz J.F."/>
            <person name="Mcewen J.G."/>
            <person name="Clay O.K."/>
            <person name="Cuomo C.A."/>
        </authorList>
    </citation>
    <scope>NUCLEOTIDE SEQUENCE [LARGE SCALE GENOMIC DNA]</scope>
    <source>
        <strain evidence="2 3">UAMH7299</strain>
    </source>
</reference>
<name>A0A2B7XSX9_POLH7</name>
<dbReference type="STRING" id="1447883.A0A2B7XSX9"/>
<keyword evidence="3" id="KW-1185">Reference proteome</keyword>
<protein>
    <submittedName>
        <fullName evidence="2">Uncharacterized protein</fullName>
    </submittedName>
</protein>
<organism evidence="2 3">
    <name type="scientific">Polytolypa hystricis (strain UAMH7299)</name>
    <dbReference type="NCBI Taxonomy" id="1447883"/>
    <lineage>
        <taxon>Eukaryota</taxon>
        <taxon>Fungi</taxon>
        <taxon>Dikarya</taxon>
        <taxon>Ascomycota</taxon>
        <taxon>Pezizomycotina</taxon>
        <taxon>Eurotiomycetes</taxon>
        <taxon>Eurotiomycetidae</taxon>
        <taxon>Onygenales</taxon>
        <taxon>Onygenales incertae sedis</taxon>
        <taxon>Polytolypa</taxon>
    </lineage>
</organism>
<evidence type="ECO:0000313" key="2">
    <source>
        <dbReference type="EMBL" id="PGH11752.1"/>
    </source>
</evidence>
<evidence type="ECO:0000256" key="1">
    <source>
        <dbReference type="SAM" id="MobiDB-lite"/>
    </source>
</evidence>